<dbReference type="EMBL" id="CAJOBS010000486">
    <property type="protein sequence ID" value="CAF4587374.1"/>
    <property type="molecule type" value="Genomic_DNA"/>
</dbReference>
<dbReference type="EMBL" id="CAJNYV010005280">
    <property type="protein sequence ID" value="CAF3733978.1"/>
    <property type="molecule type" value="Genomic_DNA"/>
</dbReference>
<feature type="compositionally biased region" description="Low complexity" evidence="8">
    <location>
        <begin position="458"/>
        <end position="469"/>
    </location>
</feature>
<evidence type="ECO:0000256" key="6">
    <source>
        <dbReference type="ARBA" id="ARBA00022833"/>
    </source>
</evidence>
<dbReference type="GO" id="GO:0000209">
    <property type="term" value="P:protein polyubiquitination"/>
    <property type="evidence" value="ECO:0007669"/>
    <property type="project" value="TreeGrafter"/>
</dbReference>
<keyword evidence="3" id="KW-0808">Transferase</keyword>
<evidence type="ECO:0000256" key="7">
    <source>
        <dbReference type="PROSITE-ProRule" id="PRU00175"/>
    </source>
</evidence>
<evidence type="ECO:0000256" key="5">
    <source>
        <dbReference type="ARBA" id="ARBA00022771"/>
    </source>
</evidence>
<feature type="compositionally biased region" description="Acidic residues" evidence="8">
    <location>
        <begin position="433"/>
        <end position="457"/>
    </location>
</feature>
<keyword evidence="6" id="KW-0862">Zinc</keyword>
<feature type="region of interest" description="Disordered" evidence="8">
    <location>
        <begin position="350"/>
        <end position="378"/>
    </location>
</feature>
<dbReference type="InterPro" id="IPR001841">
    <property type="entry name" value="Znf_RING"/>
</dbReference>
<dbReference type="InterPro" id="IPR017907">
    <property type="entry name" value="Znf_RING_CS"/>
</dbReference>
<dbReference type="PROSITE" id="PS00518">
    <property type="entry name" value="ZF_RING_1"/>
    <property type="match status" value="1"/>
</dbReference>
<protein>
    <recommendedName>
        <fullName evidence="2">RING-type E3 ubiquitin transferase</fullName>
        <ecNumber evidence="2">2.3.2.27</ecNumber>
    </recommendedName>
</protein>
<dbReference type="InterPro" id="IPR058745">
    <property type="entry name" value="PWI_Topors"/>
</dbReference>
<dbReference type="Gene3D" id="3.30.40.10">
    <property type="entry name" value="Zinc/RING finger domain, C3HC4 (zinc finger)"/>
    <property type="match status" value="1"/>
</dbReference>
<comment type="caution">
    <text evidence="11">The sequence shown here is derived from an EMBL/GenBank/DDBJ whole genome shotgun (WGS) entry which is preliminary data.</text>
</comment>
<feature type="compositionally biased region" description="Basic residues" evidence="8">
    <location>
        <begin position="470"/>
        <end position="484"/>
    </location>
</feature>
<dbReference type="Pfam" id="PF13639">
    <property type="entry name" value="zf-RING_2"/>
    <property type="match status" value="1"/>
</dbReference>
<evidence type="ECO:0000256" key="4">
    <source>
        <dbReference type="ARBA" id="ARBA00022723"/>
    </source>
</evidence>
<dbReference type="SUPFAM" id="SSF57850">
    <property type="entry name" value="RING/U-box"/>
    <property type="match status" value="1"/>
</dbReference>
<evidence type="ECO:0000256" key="2">
    <source>
        <dbReference type="ARBA" id="ARBA00012483"/>
    </source>
</evidence>
<organism evidence="11 12">
    <name type="scientific">Rotaria socialis</name>
    <dbReference type="NCBI Taxonomy" id="392032"/>
    <lineage>
        <taxon>Eukaryota</taxon>
        <taxon>Metazoa</taxon>
        <taxon>Spiralia</taxon>
        <taxon>Gnathifera</taxon>
        <taxon>Rotifera</taxon>
        <taxon>Eurotatoria</taxon>
        <taxon>Bdelloidea</taxon>
        <taxon>Philodinida</taxon>
        <taxon>Philodinidae</taxon>
        <taxon>Rotaria</taxon>
    </lineage>
</organism>
<gene>
    <name evidence="10" type="ORF">KIK155_LOCUS28735</name>
    <name evidence="11" type="ORF">TOA249_LOCUS9693</name>
</gene>
<sequence length="526" mass="60491">MNVDEQPSSNNDPLSRTTKDLDQENLLALVSVRPPTPDKCAVCLNNKQTDIIARIDSCSHTFCFSCILEWSKVRAICPLCKQPFSVITRERYSGDIVEEICVQTPRRPSRQPPNFTNLNDILNWFDARHRGTDTVDNTRRDDIFRQMVYVEWLNTIQSLVRRPNNTLRTSTQSTLARSTNSSSWANIIPLDSIRRLLHRYLRQTTSELRQSTIYSQSTRQTVAFRKYVYIHRLFVRSPLVGHNLDTLSVRECSPTWYASNPACLHRLVPFLARELLALLWNDERTIENAIQEILTAIQLHEIRSSFLARKLNEYLGRYTKHFIHEFYTFARCPYDLAGFDCHAQYSTMNPSPPVRSPMEISLDDDENDDGNEETPIIIDETNDGSTIDTIDIVSSPQTITTTESEHQSSSPECEIVEYVEPSIARTPSLIVLSEDEDEDENEDDDKDEDEDDDDDNENNNGSQVQVSSSTKRKYNHGHNNRCKKQQTTSIIEIDSPTSVIVDDDDDDEPQRTNSNQEQLTEEENQQ</sequence>
<dbReference type="GO" id="GO:0006513">
    <property type="term" value="P:protein monoubiquitination"/>
    <property type="evidence" value="ECO:0007669"/>
    <property type="project" value="TreeGrafter"/>
</dbReference>
<dbReference type="InterPro" id="IPR058746">
    <property type="entry name" value="Znf_RING-type_Topors"/>
</dbReference>
<dbReference type="AlphaFoldDB" id="A0A821BG87"/>
<feature type="compositionally biased region" description="Acidic residues" evidence="8">
    <location>
        <begin position="361"/>
        <end position="372"/>
    </location>
</feature>
<dbReference type="Proteomes" id="UP000663865">
    <property type="component" value="Unassembled WGS sequence"/>
</dbReference>
<comment type="catalytic activity">
    <reaction evidence="1">
        <text>S-ubiquitinyl-[E2 ubiquitin-conjugating enzyme]-L-cysteine + [acceptor protein]-L-lysine = [E2 ubiquitin-conjugating enzyme]-L-cysteine + N(6)-ubiquitinyl-[acceptor protein]-L-lysine.</text>
        <dbReference type="EC" id="2.3.2.27"/>
    </reaction>
</comment>
<proteinExistence type="predicted"/>
<dbReference type="PROSITE" id="PS50089">
    <property type="entry name" value="ZF_RING_2"/>
    <property type="match status" value="1"/>
</dbReference>
<dbReference type="Proteomes" id="UP000663838">
    <property type="component" value="Unassembled WGS sequence"/>
</dbReference>
<dbReference type="InterPro" id="IPR013083">
    <property type="entry name" value="Znf_RING/FYVE/PHD"/>
</dbReference>
<evidence type="ECO:0000259" key="9">
    <source>
        <dbReference type="PROSITE" id="PS50089"/>
    </source>
</evidence>
<keyword evidence="5 7" id="KW-0863">Zinc-finger</keyword>
<feature type="compositionally biased region" description="Polar residues" evidence="8">
    <location>
        <begin position="485"/>
        <end position="498"/>
    </location>
</feature>
<evidence type="ECO:0000256" key="8">
    <source>
        <dbReference type="SAM" id="MobiDB-lite"/>
    </source>
</evidence>
<dbReference type="GO" id="GO:0008270">
    <property type="term" value="F:zinc ion binding"/>
    <property type="evidence" value="ECO:0007669"/>
    <property type="project" value="UniProtKB-KW"/>
</dbReference>
<dbReference type="GO" id="GO:0061630">
    <property type="term" value="F:ubiquitin protein ligase activity"/>
    <property type="evidence" value="ECO:0007669"/>
    <property type="project" value="UniProtKB-EC"/>
</dbReference>
<dbReference type="PANTHER" id="PTHR46077">
    <property type="entry name" value="E3 UBIQUITIN-PROTEIN LIGASE TOPORS"/>
    <property type="match status" value="1"/>
</dbReference>
<evidence type="ECO:0000256" key="1">
    <source>
        <dbReference type="ARBA" id="ARBA00000900"/>
    </source>
</evidence>
<feature type="domain" description="RING-type" evidence="9">
    <location>
        <begin position="40"/>
        <end position="81"/>
    </location>
</feature>
<dbReference type="EC" id="2.3.2.27" evidence="2"/>
<dbReference type="CDD" id="cd16574">
    <property type="entry name" value="RING-HC_Topors"/>
    <property type="match status" value="1"/>
</dbReference>
<accession>A0A821BG87</accession>
<dbReference type="Pfam" id="PF26084">
    <property type="entry name" value="PWI_Topors"/>
    <property type="match status" value="1"/>
</dbReference>
<evidence type="ECO:0000313" key="10">
    <source>
        <dbReference type="EMBL" id="CAF3733978.1"/>
    </source>
</evidence>
<evidence type="ECO:0000256" key="3">
    <source>
        <dbReference type="ARBA" id="ARBA00022679"/>
    </source>
</evidence>
<feature type="region of interest" description="Disordered" evidence="8">
    <location>
        <begin position="420"/>
        <end position="526"/>
    </location>
</feature>
<evidence type="ECO:0000313" key="11">
    <source>
        <dbReference type="EMBL" id="CAF4587374.1"/>
    </source>
</evidence>
<name>A0A821BG87_9BILA</name>
<keyword evidence="4" id="KW-0479">Metal-binding</keyword>
<dbReference type="PANTHER" id="PTHR46077:SF5">
    <property type="entry name" value="RING-TYPE DOMAIN-CONTAINING PROTEIN"/>
    <property type="match status" value="1"/>
</dbReference>
<reference evidence="11" key="1">
    <citation type="submission" date="2021-02" db="EMBL/GenBank/DDBJ databases">
        <authorList>
            <person name="Nowell W R."/>
        </authorList>
    </citation>
    <scope>NUCLEOTIDE SEQUENCE</scope>
</reference>
<evidence type="ECO:0000313" key="12">
    <source>
        <dbReference type="Proteomes" id="UP000663838"/>
    </source>
</evidence>
<dbReference type="SMART" id="SM00184">
    <property type="entry name" value="RING"/>
    <property type="match status" value="1"/>
</dbReference>